<protein>
    <submittedName>
        <fullName evidence="1">Uncharacterized protein</fullName>
    </submittedName>
</protein>
<dbReference type="Proteomes" id="UP000494165">
    <property type="component" value="Unassembled WGS sequence"/>
</dbReference>
<name>A0A8S1C0C7_9INSE</name>
<accession>A0A8S1C0C7</accession>
<evidence type="ECO:0000313" key="2">
    <source>
        <dbReference type="Proteomes" id="UP000494165"/>
    </source>
</evidence>
<gene>
    <name evidence="1" type="ORF">CLODIP_2_CD14422</name>
</gene>
<evidence type="ECO:0000313" key="1">
    <source>
        <dbReference type="EMBL" id="CAB3362522.1"/>
    </source>
</evidence>
<dbReference type="AlphaFoldDB" id="A0A8S1C0C7"/>
<dbReference type="EMBL" id="CADEPI010000009">
    <property type="protein sequence ID" value="CAB3362522.1"/>
    <property type="molecule type" value="Genomic_DNA"/>
</dbReference>
<sequence>MNNIISAERRIKFSPVKPLGADVGRLIVQNLIKKESDWIATVNYSMNKILYLNVSIRSSSFHPLSP</sequence>
<proteinExistence type="predicted"/>
<reference evidence="1 2" key="1">
    <citation type="submission" date="2020-04" db="EMBL/GenBank/DDBJ databases">
        <authorList>
            <person name="Alioto T."/>
            <person name="Alioto T."/>
            <person name="Gomez Garrido J."/>
        </authorList>
    </citation>
    <scope>NUCLEOTIDE SEQUENCE [LARGE SCALE GENOMIC DNA]</scope>
</reference>
<keyword evidence="2" id="KW-1185">Reference proteome</keyword>
<comment type="caution">
    <text evidence="1">The sequence shown here is derived from an EMBL/GenBank/DDBJ whole genome shotgun (WGS) entry which is preliminary data.</text>
</comment>
<organism evidence="1 2">
    <name type="scientific">Cloeon dipterum</name>
    <dbReference type="NCBI Taxonomy" id="197152"/>
    <lineage>
        <taxon>Eukaryota</taxon>
        <taxon>Metazoa</taxon>
        <taxon>Ecdysozoa</taxon>
        <taxon>Arthropoda</taxon>
        <taxon>Hexapoda</taxon>
        <taxon>Insecta</taxon>
        <taxon>Pterygota</taxon>
        <taxon>Palaeoptera</taxon>
        <taxon>Ephemeroptera</taxon>
        <taxon>Pisciforma</taxon>
        <taxon>Baetidae</taxon>
        <taxon>Cloeon</taxon>
    </lineage>
</organism>